<protein>
    <submittedName>
        <fullName evidence="3">Universal stress protein</fullName>
    </submittedName>
</protein>
<name>A0AA49JB49_9BACT</name>
<dbReference type="PANTHER" id="PTHR46268:SF6">
    <property type="entry name" value="UNIVERSAL STRESS PROTEIN UP12"/>
    <property type="match status" value="1"/>
</dbReference>
<dbReference type="InterPro" id="IPR014729">
    <property type="entry name" value="Rossmann-like_a/b/a_fold"/>
</dbReference>
<evidence type="ECO:0000313" key="3">
    <source>
        <dbReference type="EMBL" id="WKN34238.1"/>
    </source>
</evidence>
<evidence type="ECO:0000259" key="2">
    <source>
        <dbReference type="Pfam" id="PF00582"/>
    </source>
</evidence>
<reference evidence="3" key="1">
    <citation type="journal article" date="2023" name="Comput. Struct. Biotechnol. J.">
        <title>Discovery of a novel marine Bacteroidetes with a rich repertoire of carbohydrate-active enzymes.</title>
        <authorList>
            <person name="Chen B."/>
            <person name="Liu G."/>
            <person name="Chen Q."/>
            <person name="Wang H."/>
            <person name="Liu L."/>
            <person name="Tang K."/>
        </authorList>
    </citation>
    <scope>NUCLEOTIDE SEQUENCE</scope>
    <source>
        <strain evidence="3">TK19036</strain>
    </source>
</reference>
<dbReference type="AlphaFoldDB" id="A0AA49JB49"/>
<dbReference type="InterPro" id="IPR006016">
    <property type="entry name" value="UspA"/>
</dbReference>
<reference evidence="3" key="2">
    <citation type="journal article" date="2024" name="Antonie Van Leeuwenhoek">
        <title>Roseihalotalea indica gen. nov., sp. nov., a halophilic Bacteroidetes from mesopelagic Southwest Indian Ocean with higher carbohydrate metabolic potential.</title>
        <authorList>
            <person name="Chen B."/>
            <person name="Zhang M."/>
            <person name="Lin D."/>
            <person name="Ye J."/>
            <person name="Tang K."/>
        </authorList>
    </citation>
    <scope>NUCLEOTIDE SEQUENCE</scope>
    <source>
        <strain evidence="3">TK19036</strain>
    </source>
</reference>
<accession>A0AA49JB49</accession>
<dbReference type="CDD" id="cd00293">
    <property type="entry name" value="USP-like"/>
    <property type="match status" value="2"/>
</dbReference>
<feature type="domain" description="UspA" evidence="2">
    <location>
        <begin position="150"/>
        <end position="297"/>
    </location>
</feature>
<feature type="domain" description="UspA" evidence="2">
    <location>
        <begin position="5"/>
        <end position="142"/>
    </location>
</feature>
<dbReference type="Pfam" id="PF00582">
    <property type="entry name" value="Usp"/>
    <property type="match status" value="2"/>
</dbReference>
<organism evidence="3">
    <name type="scientific">Roseihalotalea indica</name>
    <dbReference type="NCBI Taxonomy" id="2867963"/>
    <lineage>
        <taxon>Bacteria</taxon>
        <taxon>Pseudomonadati</taxon>
        <taxon>Bacteroidota</taxon>
        <taxon>Cytophagia</taxon>
        <taxon>Cytophagales</taxon>
        <taxon>Catalimonadaceae</taxon>
        <taxon>Roseihalotalea</taxon>
    </lineage>
</organism>
<comment type="similarity">
    <text evidence="1">Belongs to the universal stress protein A family.</text>
</comment>
<dbReference type="Gene3D" id="3.40.50.620">
    <property type="entry name" value="HUPs"/>
    <property type="match status" value="2"/>
</dbReference>
<proteinExistence type="inferred from homology"/>
<dbReference type="SUPFAM" id="SSF52402">
    <property type="entry name" value="Adenine nucleotide alpha hydrolases-like"/>
    <property type="match status" value="2"/>
</dbReference>
<sequence>MHPVRKIMVGLDTTEMDTSLIQFASFLARTGSAENVHFVNVIKRTQLPSKLRQEFPDLLEKARVDRRRELEKKVIEHFDLTLPVKVKISVEEGTMPSKEILKLSEKYNIDAIVVGRKAQLKGSSVVTQRLARRATCSLLIVPEREYTTINKVMVATDFTKESVAALNEAVALARYEQAIGNPVELVCHHAYEVPVGYHYSGKSFEECGDVMLEHAKRKYDKFIKKVDTEGVKVTASFSLIKNEDAVSNIYETARDQQIDCIVIGGKGKSAPTALFPIGTTTEKLIGKDTEIPLLIVRPKHKNAGLIDMLQRI</sequence>
<dbReference type="PANTHER" id="PTHR46268">
    <property type="entry name" value="STRESS RESPONSE PROTEIN NHAX"/>
    <property type="match status" value="1"/>
</dbReference>
<dbReference type="EMBL" id="CP120682">
    <property type="protein sequence ID" value="WKN34238.1"/>
    <property type="molecule type" value="Genomic_DNA"/>
</dbReference>
<evidence type="ECO:0000256" key="1">
    <source>
        <dbReference type="ARBA" id="ARBA00008791"/>
    </source>
</evidence>
<gene>
    <name evidence="3" type="ORF">K4G66_17815</name>
</gene>